<gene>
    <name evidence="4" type="primary">Aste57867_5856</name>
    <name evidence="3" type="ORF">As57867_005842</name>
    <name evidence="4" type="ORF">ASTE57867_5856</name>
</gene>
<evidence type="ECO:0000313" key="5">
    <source>
        <dbReference type="Proteomes" id="UP000332933"/>
    </source>
</evidence>
<protein>
    <submittedName>
        <fullName evidence="4">Aste57867_5856 protein</fullName>
    </submittedName>
</protein>
<feature type="region of interest" description="Disordered" evidence="2">
    <location>
        <begin position="43"/>
        <end position="73"/>
    </location>
</feature>
<keyword evidence="1" id="KW-0175">Coiled coil</keyword>
<feature type="compositionally biased region" description="Basic and acidic residues" evidence="2">
    <location>
        <begin position="87"/>
        <end position="97"/>
    </location>
</feature>
<dbReference type="Proteomes" id="UP000332933">
    <property type="component" value="Unassembled WGS sequence"/>
</dbReference>
<organism evidence="4 5">
    <name type="scientific">Aphanomyces stellatus</name>
    <dbReference type="NCBI Taxonomy" id="120398"/>
    <lineage>
        <taxon>Eukaryota</taxon>
        <taxon>Sar</taxon>
        <taxon>Stramenopiles</taxon>
        <taxon>Oomycota</taxon>
        <taxon>Saprolegniomycetes</taxon>
        <taxon>Saprolegniales</taxon>
        <taxon>Verrucalvaceae</taxon>
        <taxon>Aphanomyces</taxon>
    </lineage>
</organism>
<accession>A0A485KDI1</accession>
<feature type="region of interest" description="Disordered" evidence="2">
    <location>
        <begin position="87"/>
        <end position="117"/>
    </location>
</feature>
<name>A0A485KDI1_9STRA</name>
<sequence>MDVNMSLLDHLDILPLEDPSSSFDVVSMIFEDMDMFAPDGAVSTDSAAAASSSPLLPDPDRPKKINQSRKRQREELDYLRGKVGEMEQHLSSLRENKSPQQPSSGRSPPPSSECTTMTSPWESMAIFMRDAKQSALTENERLKQQLQEQIEFAKSLQALLQKRPQLTLFPTLIRGQWKVPRFVKDSAMRRAIVADVCEQMHHQLPAVLVESGLEGDPEAFQSYAPRLAKQNEELVLQVIICRREPVDFRVMGNLAWLLITGRLCIDRRNHCCLETFDANTVYVQNEGRWKGMVNQSKMIVKRHVDSDRVLLTARTILEDDKFPYEDDALVLNKCIWMLMEPDRRADGTIGTRLKFFTKSTLPMVQSTYVAQHLLDVDASKAESHQYYRVGNVTDATLVSLQEMVHDFACALFVMLEVVSGNTCPA</sequence>
<proteinExistence type="predicted"/>
<evidence type="ECO:0000256" key="1">
    <source>
        <dbReference type="SAM" id="Coils"/>
    </source>
</evidence>
<feature type="compositionally biased region" description="Low complexity" evidence="2">
    <location>
        <begin position="45"/>
        <end position="55"/>
    </location>
</feature>
<dbReference type="EMBL" id="VJMH01002226">
    <property type="protein sequence ID" value="KAF0709631.1"/>
    <property type="molecule type" value="Genomic_DNA"/>
</dbReference>
<reference evidence="4 5" key="1">
    <citation type="submission" date="2019-03" db="EMBL/GenBank/DDBJ databases">
        <authorList>
            <person name="Gaulin E."/>
            <person name="Dumas B."/>
        </authorList>
    </citation>
    <scope>NUCLEOTIDE SEQUENCE [LARGE SCALE GENOMIC DNA]</scope>
    <source>
        <strain evidence="4">CBS 568.67</strain>
    </source>
</reference>
<dbReference type="AlphaFoldDB" id="A0A485KDI1"/>
<evidence type="ECO:0000256" key="2">
    <source>
        <dbReference type="SAM" id="MobiDB-lite"/>
    </source>
</evidence>
<dbReference type="OrthoDB" id="72389at2759"/>
<keyword evidence="5" id="KW-1185">Reference proteome</keyword>
<evidence type="ECO:0000313" key="4">
    <source>
        <dbReference type="EMBL" id="VFT82879.1"/>
    </source>
</evidence>
<reference evidence="3" key="2">
    <citation type="submission" date="2019-06" db="EMBL/GenBank/DDBJ databases">
        <title>Genomics analysis of Aphanomyces spp. identifies a new class of oomycete effector associated with host adaptation.</title>
        <authorList>
            <person name="Gaulin E."/>
        </authorList>
    </citation>
    <scope>NUCLEOTIDE SEQUENCE</scope>
    <source>
        <strain evidence="3">CBS 578.67</strain>
    </source>
</reference>
<dbReference type="EMBL" id="CAADRA010002228">
    <property type="protein sequence ID" value="VFT82879.1"/>
    <property type="molecule type" value="Genomic_DNA"/>
</dbReference>
<evidence type="ECO:0000313" key="3">
    <source>
        <dbReference type="EMBL" id="KAF0709631.1"/>
    </source>
</evidence>
<feature type="coiled-coil region" evidence="1">
    <location>
        <begin position="129"/>
        <end position="163"/>
    </location>
</feature>